<dbReference type="GO" id="GO:1902201">
    <property type="term" value="P:negative regulation of bacterial-type flagellum-dependent cell motility"/>
    <property type="evidence" value="ECO:0007669"/>
    <property type="project" value="TreeGrafter"/>
</dbReference>
<keyword evidence="3" id="KW-0472">Membrane</keyword>
<proteinExistence type="predicted"/>
<dbReference type="KEGG" id="dgg:DGI_0982"/>
<dbReference type="InterPro" id="IPR043128">
    <property type="entry name" value="Rev_trsase/Diguanyl_cyclase"/>
</dbReference>
<dbReference type="STRING" id="1121448.DGI_0982"/>
<dbReference type="SUPFAM" id="SSF55073">
    <property type="entry name" value="Nucleotide cyclase"/>
    <property type="match status" value="1"/>
</dbReference>
<keyword evidence="3" id="KW-0812">Transmembrane</keyword>
<dbReference type="InterPro" id="IPR050469">
    <property type="entry name" value="Diguanylate_Cyclase"/>
</dbReference>
<dbReference type="SMART" id="SM00267">
    <property type="entry name" value="GGDEF"/>
    <property type="match status" value="1"/>
</dbReference>
<feature type="domain" description="GGDEF" evidence="4">
    <location>
        <begin position="111"/>
        <end position="246"/>
    </location>
</feature>
<dbReference type="GO" id="GO:0005886">
    <property type="term" value="C:plasma membrane"/>
    <property type="evidence" value="ECO:0007669"/>
    <property type="project" value="TreeGrafter"/>
</dbReference>
<dbReference type="InterPro" id="IPR000160">
    <property type="entry name" value="GGDEF_dom"/>
</dbReference>
<reference evidence="6" key="2">
    <citation type="submission" date="2013-07" db="EMBL/GenBank/DDBJ databases">
        <authorList>
            <person name="Morais-Silva F.O."/>
            <person name="Rezende A.M."/>
            <person name="Pimentel C."/>
            <person name="Resende D.M."/>
            <person name="Santos C.I."/>
            <person name="Clemente C."/>
            <person name="de Oliveira L.M."/>
            <person name="da Silva S.M."/>
            <person name="Costa D.A."/>
            <person name="Varela-Raposo A."/>
            <person name="Horacio E.C.A."/>
            <person name="Matos M."/>
            <person name="Flores O."/>
            <person name="Ruiz J.C."/>
            <person name="Rodrigues-Pousada C."/>
        </authorList>
    </citation>
    <scope>NUCLEOTIDE SEQUENCE [LARGE SCALE GENOMIC DNA]</scope>
    <source>
        <strain evidence="6">ATCC 19364 / DSM 1382 / NCIMB 9332 / VKM B-1759</strain>
    </source>
</reference>
<comment type="catalytic activity">
    <reaction evidence="2">
        <text>2 GTP = 3',3'-c-di-GMP + 2 diphosphate</text>
        <dbReference type="Rhea" id="RHEA:24898"/>
        <dbReference type="ChEBI" id="CHEBI:33019"/>
        <dbReference type="ChEBI" id="CHEBI:37565"/>
        <dbReference type="ChEBI" id="CHEBI:58805"/>
        <dbReference type="EC" id="2.7.7.65"/>
    </reaction>
</comment>
<keyword evidence="6" id="KW-1185">Reference proteome</keyword>
<dbReference type="Pfam" id="PF00990">
    <property type="entry name" value="GGDEF"/>
    <property type="match status" value="1"/>
</dbReference>
<evidence type="ECO:0000256" key="2">
    <source>
        <dbReference type="ARBA" id="ARBA00034247"/>
    </source>
</evidence>
<protein>
    <recommendedName>
        <fullName evidence="1">diguanylate cyclase</fullName>
        <ecNumber evidence="1">2.7.7.65</ecNumber>
    </recommendedName>
</protein>
<reference evidence="5 6" key="1">
    <citation type="journal article" date="2013" name="J. Bacteriol.">
        <title>Roles of HynAB and Ech, the only two hydrogenases found in the model sulfate reducer Desulfovibrio gigas.</title>
        <authorList>
            <person name="Morais-Silva F.O."/>
            <person name="Santos C.I."/>
            <person name="Rodrigues R."/>
            <person name="Pereira I.A."/>
            <person name="Rodrigues-Pousada C."/>
        </authorList>
    </citation>
    <scope>NUCLEOTIDE SEQUENCE [LARGE SCALE GENOMIC DNA]</scope>
    <source>
        <strain evidence="6">ATCC 19364 / DSM 1382 / NCIMB 9332 / VKM B-1759</strain>
    </source>
</reference>
<organism evidence="5 6">
    <name type="scientific">Megalodesulfovibrio gigas (strain ATCC 19364 / DSM 1382 / NCIMB 9332 / VKM B-1759)</name>
    <name type="common">Desulfovibrio gigas</name>
    <dbReference type="NCBI Taxonomy" id="1121448"/>
    <lineage>
        <taxon>Bacteria</taxon>
        <taxon>Pseudomonadati</taxon>
        <taxon>Thermodesulfobacteriota</taxon>
        <taxon>Desulfovibrionia</taxon>
        <taxon>Desulfovibrionales</taxon>
        <taxon>Desulfovibrionaceae</taxon>
        <taxon>Megalodesulfovibrio</taxon>
    </lineage>
</organism>
<gene>
    <name evidence="5" type="ORF">DGI_0982</name>
</gene>
<dbReference type="InterPro" id="IPR029787">
    <property type="entry name" value="Nucleotide_cyclase"/>
</dbReference>
<dbReference type="EC" id="2.7.7.65" evidence="1"/>
<dbReference type="GO" id="GO:0052621">
    <property type="term" value="F:diguanylate cyclase activity"/>
    <property type="evidence" value="ECO:0007669"/>
    <property type="project" value="UniProtKB-EC"/>
</dbReference>
<dbReference type="eggNOG" id="COG3706">
    <property type="taxonomic scope" value="Bacteria"/>
</dbReference>
<dbReference type="NCBIfam" id="TIGR00254">
    <property type="entry name" value="GGDEF"/>
    <property type="match status" value="1"/>
</dbReference>
<name>T2G9Q5_MEGG1</name>
<feature type="transmembrane region" description="Helical" evidence="3">
    <location>
        <begin position="47"/>
        <end position="70"/>
    </location>
</feature>
<evidence type="ECO:0000313" key="6">
    <source>
        <dbReference type="Proteomes" id="UP000016587"/>
    </source>
</evidence>
<dbReference type="CDD" id="cd01949">
    <property type="entry name" value="GGDEF"/>
    <property type="match status" value="1"/>
</dbReference>
<evidence type="ECO:0000256" key="1">
    <source>
        <dbReference type="ARBA" id="ARBA00012528"/>
    </source>
</evidence>
<evidence type="ECO:0000313" key="5">
    <source>
        <dbReference type="EMBL" id="AGW12861.1"/>
    </source>
</evidence>
<dbReference type="PANTHER" id="PTHR45138">
    <property type="entry name" value="REGULATORY COMPONENTS OF SENSORY TRANSDUCTION SYSTEM"/>
    <property type="match status" value="1"/>
</dbReference>
<dbReference type="AlphaFoldDB" id="T2G9Q5"/>
<dbReference type="Gene3D" id="3.30.70.270">
    <property type="match status" value="1"/>
</dbReference>
<dbReference type="Proteomes" id="UP000016587">
    <property type="component" value="Chromosome"/>
</dbReference>
<dbReference type="EMBL" id="CP006585">
    <property type="protein sequence ID" value="AGW12861.1"/>
    <property type="molecule type" value="Genomic_DNA"/>
</dbReference>
<sequence length="262" mass="28679">MKPGDAMALAHRHRRLVEGMLLGACAPVGWSVLCSVHNLWPMATREYAIWLFSYMALGTVAAFGVFSYLIGCNEERFALQSIRDPLTKLYNRRLFQERFEQEFSLAMRQETPLTLVLADLDHFKQVNDIYGHPAGDAVLRQVAIRMQRLVRQGEVAARIGGEEFAILLPGSDSEQGRVLAERLRAAIRSQPMSLPGGAMLPCKVTLGVAGLDVVAATSPEALLSAADAALYTGKCQGRDRVVVQTSGWRSAGTACDLSATWE</sequence>
<feature type="transmembrane region" description="Helical" evidence="3">
    <location>
        <begin position="21"/>
        <end position="41"/>
    </location>
</feature>
<dbReference type="HOGENOM" id="CLU_000445_11_16_7"/>
<dbReference type="PANTHER" id="PTHR45138:SF9">
    <property type="entry name" value="DIGUANYLATE CYCLASE DGCM-RELATED"/>
    <property type="match status" value="1"/>
</dbReference>
<dbReference type="PROSITE" id="PS50887">
    <property type="entry name" value="GGDEF"/>
    <property type="match status" value="1"/>
</dbReference>
<keyword evidence="3" id="KW-1133">Transmembrane helix</keyword>
<dbReference type="PATRIC" id="fig|1121448.10.peg.987"/>
<dbReference type="FunFam" id="3.30.70.270:FF:000001">
    <property type="entry name" value="Diguanylate cyclase domain protein"/>
    <property type="match status" value="1"/>
</dbReference>
<dbReference type="GO" id="GO:0043709">
    <property type="term" value="P:cell adhesion involved in single-species biofilm formation"/>
    <property type="evidence" value="ECO:0007669"/>
    <property type="project" value="TreeGrafter"/>
</dbReference>
<accession>T2G9Q5</accession>
<evidence type="ECO:0000256" key="3">
    <source>
        <dbReference type="SAM" id="Phobius"/>
    </source>
</evidence>
<evidence type="ECO:0000259" key="4">
    <source>
        <dbReference type="PROSITE" id="PS50887"/>
    </source>
</evidence>